<dbReference type="RefSeq" id="WP_256616940.1">
    <property type="nucleotide sequence ID" value="NZ_JANIBK010000172.1"/>
</dbReference>
<evidence type="ECO:0000259" key="2">
    <source>
        <dbReference type="Pfam" id="PF05707"/>
    </source>
</evidence>
<feature type="domain" description="Zona occludens toxin N-terminal" evidence="2">
    <location>
        <begin position="5"/>
        <end position="147"/>
    </location>
</feature>
<gene>
    <name evidence="3" type="ORF">NP596_18805</name>
</gene>
<dbReference type="EMBL" id="JANIBK010000172">
    <property type="protein sequence ID" value="MCQ8130517.1"/>
    <property type="molecule type" value="Genomic_DNA"/>
</dbReference>
<proteinExistence type="predicted"/>
<comment type="caution">
    <text evidence="3">The sequence shown here is derived from an EMBL/GenBank/DDBJ whole genome shotgun (WGS) entry which is preliminary data.</text>
</comment>
<dbReference type="InterPro" id="IPR027417">
    <property type="entry name" value="P-loop_NTPase"/>
</dbReference>
<name>A0ABT1U9I1_9GAMM</name>
<accession>A0ABT1U9I1</accession>
<dbReference type="Pfam" id="PF05707">
    <property type="entry name" value="Zot"/>
    <property type="match status" value="1"/>
</dbReference>
<organism evidence="3 4">
    <name type="scientific">Methylomonas rivi</name>
    <dbReference type="NCBI Taxonomy" id="2952226"/>
    <lineage>
        <taxon>Bacteria</taxon>
        <taxon>Pseudomonadati</taxon>
        <taxon>Pseudomonadota</taxon>
        <taxon>Gammaproteobacteria</taxon>
        <taxon>Methylococcales</taxon>
        <taxon>Methylococcaceae</taxon>
        <taxon>Methylomonas</taxon>
    </lineage>
</organism>
<evidence type="ECO:0000313" key="3">
    <source>
        <dbReference type="EMBL" id="MCQ8130517.1"/>
    </source>
</evidence>
<sequence length="459" mass="51851">MPGWIIQGVRGEGKSLCAVAKIREYLNRGCPVATNLDLFLENLLPDENQAIAYRLPDRPRYEDFLALPPAYDPKYKLEDKNGLIVLDELALWMNARSWKEKGRKELIEWLLLSRKDHWDLILLTQDHELIDKQIKNTLCDYLVQASRTDRRKIPYIGPILEFMFLSGNMPKYHLYDVYYGMSFLDARVEQWRYRGTDLYDGYDTNQRFNDGNEILGKRLVDMRAVYTYLPACYLTKQIYVNRLQTKIDDILEAKPLISDEVETMAKKKINPADAQKPKIILMSLFLVGFLVWRFGFGEVKLPGSGDSLKQVLPVQAAPAGSSSNTATVAASDKDKPKLSPVGGGPAFVDALVTSYRPRLAALVSGKDRNGDTVITGLVEFYDGEQLVERFMIDQLKSFGCSVVLRPYGVDIMTAGGVYAVSAWPRPKTDTTEPFRITALKPVQPVSNIVSTNSDQDIVN</sequence>
<keyword evidence="4" id="KW-1185">Reference proteome</keyword>
<reference evidence="3 4" key="1">
    <citation type="submission" date="2022-07" db="EMBL/GenBank/DDBJ databases">
        <title>Methylomonas rivi sp. nov., Methylomonas rosea sp. nov., Methylomonas aureus sp. nov. and Methylomonas subterranea sp. nov., four novel methanotrophs isolated from a freshwater creek and the deep terrestrial subsurface.</title>
        <authorList>
            <person name="Abin C."/>
            <person name="Sankaranarayanan K."/>
            <person name="Garner C."/>
            <person name="Sindelar R."/>
            <person name="Kotary K."/>
            <person name="Garner R."/>
            <person name="Barclay S."/>
            <person name="Lawson P."/>
            <person name="Krumholz L."/>
        </authorList>
    </citation>
    <scope>NUCLEOTIDE SEQUENCE [LARGE SCALE GENOMIC DNA]</scope>
    <source>
        <strain evidence="3 4">WSC-6</strain>
    </source>
</reference>
<feature type="region of interest" description="Disordered" evidence="1">
    <location>
        <begin position="318"/>
        <end position="337"/>
    </location>
</feature>
<protein>
    <recommendedName>
        <fullName evidence="2">Zona occludens toxin N-terminal domain-containing protein</fullName>
    </recommendedName>
</protein>
<dbReference type="Proteomes" id="UP001524586">
    <property type="component" value="Unassembled WGS sequence"/>
</dbReference>
<evidence type="ECO:0000256" key="1">
    <source>
        <dbReference type="SAM" id="MobiDB-lite"/>
    </source>
</evidence>
<dbReference type="InterPro" id="IPR008900">
    <property type="entry name" value="Zot_N"/>
</dbReference>
<dbReference type="Gene3D" id="3.40.50.300">
    <property type="entry name" value="P-loop containing nucleotide triphosphate hydrolases"/>
    <property type="match status" value="1"/>
</dbReference>
<evidence type="ECO:0000313" key="4">
    <source>
        <dbReference type="Proteomes" id="UP001524586"/>
    </source>
</evidence>